<sequence length="509" mass="55272">MDSGARLACTGTIPIVFEKPAQAFRRFNQSRILQQRVHPRRSYDSSHSSSSRETFSLQNSEDAAFRTSEETDCSFVSPTTDFAGITTLGRGKKSASLNPSAIVQPLRAVEAGIPTQSPLTSRADLPESRPSHATRSTTRKKSPAPTFSAENPSASDGYSYYPFTEYKAPRSSFVSTHSCGRADSIDLDPDFVKRPAQALREGLFLNQQGPQPSGSSDHIASLILPRSSPYSKDLTIIDSLDEEEDNVIYSTVQPAPKVFSEKPATSCSFVSVASAASVSIGKIGHVAESKDCRLGASIKSGRAFVSHTVRKLSPRVMDSATNASNDSKHSSNSLRLRSRNFMKKATSFESALAHSSMQRPLESDNSLGQASDVGLVPSASYVAPPSQFRTSVSGNRSMMLQARVAARKTEQEAGIGDAPSAVTKGTKTVVPEWMHTNLPSYHRGLRKQVYPPRVRYERRNGLSHTLPRYSSPSAAPPAQFRPLVQHLSDDDQWRGPGSGLRAERPLLLG</sequence>
<proteinExistence type="predicted"/>
<organism evidence="2">
    <name type="scientific">Melanopsichium pennsylvanicum 4</name>
    <dbReference type="NCBI Taxonomy" id="1398559"/>
    <lineage>
        <taxon>Eukaryota</taxon>
        <taxon>Fungi</taxon>
        <taxon>Dikarya</taxon>
        <taxon>Basidiomycota</taxon>
        <taxon>Ustilaginomycotina</taxon>
        <taxon>Ustilaginomycetes</taxon>
        <taxon>Ustilaginales</taxon>
        <taxon>Ustilaginaceae</taxon>
        <taxon>Melanopsichium</taxon>
    </lineage>
</organism>
<evidence type="ECO:0000313" key="2">
    <source>
        <dbReference type="EMBL" id="CDI51370.1"/>
    </source>
</evidence>
<dbReference type="EMBL" id="HG529499">
    <property type="protein sequence ID" value="CDI51370.1"/>
    <property type="molecule type" value="Genomic_DNA"/>
</dbReference>
<reference evidence="2" key="1">
    <citation type="journal article" date="2014" name="Genome Biol. Evol.">
        <title>Gene Loss Rather Than Gene Gain Is Associated with a Host Jump from Monocots to Dicots in the Smut Fungus Melanopsichium pennsylvanicum.</title>
        <authorList>
            <person name="Sharma R."/>
            <person name="Mishra B."/>
            <person name="Runge F."/>
            <person name="Thines M."/>
        </authorList>
    </citation>
    <scope>NUCLEOTIDE SEQUENCE</scope>
    <source>
        <strain evidence="2">4</strain>
    </source>
</reference>
<protein>
    <submittedName>
        <fullName evidence="2">Uncharacterized protein</fullName>
    </submittedName>
</protein>
<feature type="region of interest" description="Disordered" evidence="1">
    <location>
        <begin position="488"/>
        <end position="509"/>
    </location>
</feature>
<dbReference type="AlphaFoldDB" id="A0A077QQ88"/>
<feature type="region of interest" description="Disordered" evidence="1">
    <location>
        <begin position="113"/>
        <end position="153"/>
    </location>
</feature>
<name>A0A077QQ88_9BASI</name>
<feature type="region of interest" description="Disordered" evidence="1">
    <location>
        <begin position="36"/>
        <end position="63"/>
    </location>
</feature>
<accession>A0A077QQ88</accession>
<evidence type="ECO:0000256" key="1">
    <source>
        <dbReference type="SAM" id="MobiDB-lite"/>
    </source>
</evidence>